<feature type="transmembrane region" description="Helical" evidence="1">
    <location>
        <begin position="75"/>
        <end position="97"/>
    </location>
</feature>
<accession>A0A914HMD8</accession>
<dbReference type="AlphaFoldDB" id="A0A914HMD8"/>
<sequence>MNISNAVTNRRMSYHAGNHCSFRLVFSDNRAKGHHHCFCGISVQTAARAIAIVNIAFCALDIAFAIYVYGGSNPMMTAVTCSVQCFYAFLNALILAAQKWRKPKLYLPYLAVQGFFMLLGCLYAVFVLCWTIYVLITEGNSKNGIMGITLCAFNCVLLPFCIWMYRLVWLAYKEASAGGKNIKSAY</sequence>
<keyword evidence="1" id="KW-0472">Membrane</keyword>
<feature type="transmembrane region" description="Helical" evidence="1">
    <location>
        <begin position="49"/>
        <end position="69"/>
    </location>
</feature>
<feature type="transmembrane region" description="Helical" evidence="1">
    <location>
        <begin position="109"/>
        <end position="133"/>
    </location>
</feature>
<evidence type="ECO:0000313" key="2">
    <source>
        <dbReference type="Proteomes" id="UP000887572"/>
    </source>
</evidence>
<protein>
    <submittedName>
        <fullName evidence="3">Uncharacterized protein</fullName>
    </submittedName>
</protein>
<evidence type="ECO:0000256" key="1">
    <source>
        <dbReference type="SAM" id="Phobius"/>
    </source>
</evidence>
<proteinExistence type="predicted"/>
<dbReference type="Proteomes" id="UP000887572">
    <property type="component" value="Unplaced"/>
</dbReference>
<dbReference type="WBParaSite" id="Gr19_v10_g2486.t1">
    <property type="protein sequence ID" value="Gr19_v10_g2486.t1"/>
    <property type="gene ID" value="Gr19_v10_g2486"/>
</dbReference>
<keyword evidence="1" id="KW-0812">Transmembrane</keyword>
<keyword evidence="2" id="KW-1185">Reference proteome</keyword>
<reference evidence="3" key="1">
    <citation type="submission" date="2022-11" db="UniProtKB">
        <authorList>
            <consortium name="WormBaseParasite"/>
        </authorList>
    </citation>
    <scope>IDENTIFICATION</scope>
</reference>
<feature type="transmembrane region" description="Helical" evidence="1">
    <location>
        <begin position="145"/>
        <end position="165"/>
    </location>
</feature>
<keyword evidence="1" id="KW-1133">Transmembrane helix</keyword>
<organism evidence="2 3">
    <name type="scientific">Globodera rostochiensis</name>
    <name type="common">Golden nematode worm</name>
    <name type="synonym">Heterodera rostochiensis</name>
    <dbReference type="NCBI Taxonomy" id="31243"/>
    <lineage>
        <taxon>Eukaryota</taxon>
        <taxon>Metazoa</taxon>
        <taxon>Ecdysozoa</taxon>
        <taxon>Nematoda</taxon>
        <taxon>Chromadorea</taxon>
        <taxon>Rhabditida</taxon>
        <taxon>Tylenchina</taxon>
        <taxon>Tylenchomorpha</taxon>
        <taxon>Tylenchoidea</taxon>
        <taxon>Heteroderidae</taxon>
        <taxon>Heteroderinae</taxon>
        <taxon>Globodera</taxon>
    </lineage>
</organism>
<evidence type="ECO:0000313" key="3">
    <source>
        <dbReference type="WBParaSite" id="Gr19_v10_g2486.t1"/>
    </source>
</evidence>
<name>A0A914HMD8_GLORO</name>